<comment type="caution">
    <text evidence="1">The sequence shown here is derived from an EMBL/GenBank/DDBJ whole genome shotgun (WGS) entry which is preliminary data.</text>
</comment>
<organism evidence="1 2">
    <name type="scientific">Phlebia brevispora</name>
    <dbReference type="NCBI Taxonomy" id="194682"/>
    <lineage>
        <taxon>Eukaryota</taxon>
        <taxon>Fungi</taxon>
        <taxon>Dikarya</taxon>
        <taxon>Basidiomycota</taxon>
        <taxon>Agaricomycotina</taxon>
        <taxon>Agaricomycetes</taxon>
        <taxon>Polyporales</taxon>
        <taxon>Meruliaceae</taxon>
        <taxon>Phlebia</taxon>
    </lineage>
</organism>
<name>A0ACC1RNP2_9APHY</name>
<dbReference type="Proteomes" id="UP001148662">
    <property type="component" value="Unassembled WGS sequence"/>
</dbReference>
<reference evidence="1" key="1">
    <citation type="submission" date="2022-07" db="EMBL/GenBank/DDBJ databases">
        <title>Genome Sequence of Phlebia brevispora.</title>
        <authorList>
            <person name="Buettner E."/>
        </authorList>
    </citation>
    <scope>NUCLEOTIDE SEQUENCE</scope>
    <source>
        <strain evidence="1">MPL23</strain>
    </source>
</reference>
<dbReference type="EMBL" id="JANHOG010002696">
    <property type="protein sequence ID" value="KAJ3520839.1"/>
    <property type="molecule type" value="Genomic_DNA"/>
</dbReference>
<sequence length="91" mass="9934">MIASTEYRAVASPTDMRDAQLGVGGDANVVKGRPTGMVPPYVAGLKPVTTIDTPEDDCVHTPDQEHAINAAFTKVPSRLWQGKRWSREKEL</sequence>
<proteinExistence type="predicted"/>
<evidence type="ECO:0000313" key="1">
    <source>
        <dbReference type="EMBL" id="KAJ3520839.1"/>
    </source>
</evidence>
<gene>
    <name evidence="1" type="ORF">NM688_g9103</name>
</gene>
<accession>A0ACC1RNP2</accession>
<evidence type="ECO:0000313" key="2">
    <source>
        <dbReference type="Proteomes" id="UP001148662"/>
    </source>
</evidence>
<keyword evidence="2" id="KW-1185">Reference proteome</keyword>
<protein>
    <submittedName>
        <fullName evidence="1">Uncharacterized protein</fullName>
    </submittedName>
</protein>